<dbReference type="Proteomes" id="UP001520654">
    <property type="component" value="Unassembled WGS sequence"/>
</dbReference>
<dbReference type="InterPro" id="IPR027417">
    <property type="entry name" value="P-loop_NTPase"/>
</dbReference>
<dbReference type="Gene3D" id="3.40.50.300">
    <property type="entry name" value="P-loop containing nucleotide triphosphate hydrolases"/>
    <property type="match status" value="1"/>
</dbReference>
<reference evidence="2 3" key="1">
    <citation type="submission" date="2021-08" db="EMBL/GenBank/DDBJ databases">
        <title>Genomic Architecture of Streptomyces flavotricini NGL1 and Streptomyces erythrochromogenes HMS4 With Differential Plant Beneficial attributes and laccase production capabilities.</title>
        <authorList>
            <person name="Salwan R."/>
            <person name="Kaur R."/>
            <person name="Sharma V."/>
        </authorList>
    </citation>
    <scope>NUCLEOTIDE SEQUENCE [LARGE SCALE GENOMIC DNA]</scope>
    <source>
        <strain evidence="2 3">NGL1</strain>
    </source>
</reference>
<organism evidence="2 3">
    <name type="scientific">Streptomyces flavotricini</name>
    <dbReference type="NCBI Taxonomy" id="66888"/>
    <lineage>
        <taxon>Bacteria</taxon>
        <taxon>Bacillati</taxon>
        <taxon>Actinomycetota</taxon>
        <taxon>Actinomycetes</taxon>
        <taxon>Kitasatosporales</taxon>
        <taxon>Streptomycetaceae</taxon>
        <taxon>Streptomyces</taxon>
    </lineage>
</organism>
<evidence type="ECO:0000313" key="3">
    <source>
        <dbReference type="Proteomes" id="UP001520654"/>
    </source>
</evidence>
<dbReference type="Pfam" id="PF13671">
    <property type="entry name" value="AAA_33"/>
    <property type="match status" value="1"/>
</dbReference>
<evidence type="ECO:0000256" key="1">
    <source>
        <dbReference type="SAM" id="MobiDB-lite"/>
    </source>
</evidence>
<keyword evidence="3" id="KW-1185">Reference proteome</keyword>
<dbReference type="SUPFAM" id="SSF52540">
    <property type="entry name" value="P-loop containing nucleoside triphosphate hydrolases"/>
    <property type="match status" value="1"/>
</dbReference>
<name>A0ABS8EG04_9ACTN</name>
<accession>A0ABS8EG04</accession>
<evidence type="ECO:0000313" key="2">
    <source>
        <dbReference type="EMBL" id="MCC0100085.1"/>
    </source>
</evidence>
<dbReference type="RefSeq" id="WP_229343310.1">
    <property type="nucleotide sequence ID" value="NZ_JAINUL010000001.1"/>
</dbReference>
<gene>
    <name evidence="2" type="ORF">K7B10_35940</name>
</gene>
<feature type="compositionally biased region" description="Pro residues" evidence="1">
    <location>
        <begin position="215"/>
        <end position="229"/>
    </location>
</feature>
<proteinExistence type="predicted"/>
<comment type="caution">
    <text evidence="2">The sequence shown here is derived from an EMBL/GenBank/DDBJ whole genome shotgun (WGS) entry which is preliminary data.</text>
</comment>
<sequence length="243" mass="26308">MFAMDVRDEEKAVGEGAAGPVVSPRGLVDLRGQDGGPVLMSYPAGAVVVVSGLPGSGKSTLLRRWSGAATVIDPRVSHVACEAVMPAWLPYAVYRPWARLRHFRRLYAEVRSGGPLLVHDCGSRSWMRRWLSWTAGRGGRELHVVLLDVGAAEALAGQEARARRAPRRVFARHRQGLGRLLETLRLHGPTAVRESVSVVLLDRVSRERLTAVEFTPPPAPHPTAGPLPGPGAERAETEPRLPA</sequence>
<dbReference type="EMBL" id="JAINUL010000001">
    <property type="protein sequence ID" value="MCC0100085.1"/>
    <property type="molecule type" value="Genomic_DNA"/>
</dbReference>
<protein>
    <submittedName>
        <fullName evidence="2">TGBp1 family protein</fullName>
    </submittedName>
</protein>
<feature type="region of interest" description="Disordered" evidence="1">
    <location>
        <begin position="213"/>
        <end position="243"/>
    </location>
</feature>
<feature type="compositionally biased region" description="Basic and acidic residues" evidence="1">
    <location>
        <begin position="233"/>
        <end position="243"/>
    </location>
</feature>